<reference evidence="7" key="1">
    <citation type="journal article" date="2016" name="Nat. Genet.">
        <title>A high-quality carrot genome assembly provides new insights into carotenoid accumulation and asterid genome evolution.</title>
        <authorList>
            <person name="Iorizzo M."/>
            <person name="Ellison S."/>
            <person name="Senalik D."/>
            <person name="Zeng P."/>
            <person name="Satapoomin P."/>
            <person name="Huang J."/>
            <person name="Bowman M."/>
            <person name="Iovene M."/>
            <person name="Sanseverino W."/>
            <person name="Cavagnaro P."/>
            <person name="Yildiz M."/>
            <person name="Macko-Podgorni A."/>
            <person name="Moranska E."/>
            <person name="Grzebelus E."/>
            <person name="Grzebelus D."/>
            <person name="Ashrafi H."/>
            <person name="Zheng Z."/>
            <person name="Cheng S."/>
            <person name="Spooner D."/>
            <person name="Van Deynze A."/>
            <person name="Simon P."/>
        </authorList>
    </citation>
    <scope>NUCLEOTIDE SEQUENCE</scope>
    <source>
        <tissue evidence="7">Leaf</tissue>
    </source>
</reference>
<dbReference type="FunFam" id="1.10.472.10:FF:000013">
    <property type="entry name" value="Cyclin A1"/>
    <property type="match status" value="1"/>
</dbReference>
<keyword evidence="8" id="KW-1185">Reference proteome</keyword>
<evidence type="ECO:0000256" key="1">
    <source>
        <dbReference type="ARBA" id="ARBA00006955"/>
    </source>
</evidence>
<dbReference type="Pfam" id="PF00134">
    <property type="entry name" value="Cyclin_N"/>
    <property type="match status" value="1"/>
</dbReference>
<comment type="similarity">
    <text evidence="1">Belongs to the cyclin family. Cyclin AB subfamily.</text>
</comment>
<evidence type="ECO:0000313" key="7">
    <source>
        <dbReference type="EMBL" id="WOH13931.1"/>
    </source>
</evidence>
<dbReference type="Gramene" id="KZM81483">
    <property type="protein sequence ID" value="KZM81483"/>
    <property type="gene ID" value="DCAR_029096"/>
</dbReference>
<evidence type="ECO:0000256" key="2">
    <source>
        <dbReference type="ARBA" id="ARBA00022618"/>
    </source>
</evidence>
<evidence type="ECO:0000256" key="4">
    <source>
        <dbReference type="ARBA" id="ARBA00023306"/>
    </source>
</evidence>
<keyword evidence="4" id="KW-0131">Cell cycle</keyword>
<dbReference type="SMART" id="SM00385">
    <property type="entry name" value="CYCLIN"/>
    <property type="match status" value="2"/>
</dbReference>
<proteinExistence type="inferred from homology"/>
<keyword evidence="3 5" id="KW-0195">Cyclin</keyword>
<feature type="region of interest" description="Disordered" evidence="6">
    <location>
        <begin position="1"/>
        <end position="33"/>
    </location>
</feature>
<dbReference type="InterPro" id="IPR036915">
    <property type="entry name" value="Cyclin-like_sf"/>
</dbReference>
<sequence length="352" mass="39955">MGNDENCVSADGSSKKRAFGSSNTLNQQAVSPRKRSVLGELSANGGNVNLGFEDVCTPEMIVKKTLKKIAEKKDGQLKKGHSPLIYQCLRSMEAEEKRRPLSNYMEKVQTDITIGMREILVDWLVEVADEYKLISDTLYLAVSYIDRYLSSHALSRNKLQLLGVSCMLIASKHEEITPPRIEDFCYITDNTYVKEEVVEMEKDILKFLNFEVSNPTTKTFIRSFLRAANENPTPNLKFEILVCYLAELSLLNYGFLRFNPSMIAASAIFLSNFTIQPEKHPWSLALQLYSGYEAFELVECVLALRFLQLCKGFSSQAVRQKYMHPKFKCVAELRPPSAIPPSYFQGHQPNKC</sequence>
<dbReference type="GO" id="GO:0051301">
    <property type="term" value="P:cell division"/>
    <property type="evidence" value="ECO:0007669"/>
    <property type="project" value="UniProtKB-KW"/>
</dbReference>
<protein>
    <submittedName>
        <fullName evidence="7">Uncharacterized protein</fullName>
    </submittedName>
</protein>
<dbReference type="Proteomes" id="UP000077755">
    <property type="component" value="Chromosome 9"/>
</dbReference>
<dbReference type="EMBL" id="CP093351">
    <property type="protein sequence ID" value="WOH13931.1"/>
    <property type="molecule type" value="Genomic_DNA"/>
</dbReference>
<dbReference type="PROSITE" id="PS00292">
    <property type="entry name" value="CYCLINS"/>
    <property type="match status" value="1"/>
</dbReference>
<dbReference type="InterPro" id="IPR039361">
    <property type="entry name" value="Cyclin"/>
</dbReference>
<dbReference type="AlphaFoldDB" id="A0A175YDF2"/>
<dbReference type="SUPFAM" id="SSF47954">
    <property type="entry name" value="Cyclin-like"/>
    <property type="match status" value="2"/>
</dbReference>
<dbReference type="KEGG" id="dcr:108200842"/>
<feature type="compositionally biased region" description="Polar residues" evidence="6">
    <location>
        <begin position="20"/>
        <end position="30"/>
    </location>
</feature>
<evidence type="ECO:0000256" key="5">
    <source>
        <dbReference type="RuleBase" id="RU000383"/>
    </source>
</evidence>
<gene>
    <name evidence="7" type="ORF">DCAR_0933444</name>
</gene>
<dbReference type="OMA" id="ICVRAIH"/>
<dbReference type="PANTHER" id="PTHR10177">
    <property type="entry name" value="CYCLINS"/>
    <property type="match status" value="1"/>
</dbReference>
<keyword evidence="2" id="KW-0132">Cell division</keyword>
<dbReference type="FunFam" id="1.10.472.10:FF:000167">
    <property type="entry name" value="Mitotic cyclin 6"/>
    <property type="match status" value="1"/>
</dbReference>
<dbReference type="InterPro" id="IPR013763">
    <property type="entry name" value="Cyclin-like_dom"/>
</dbReference>
<dbReference type="Pfam" id="PF02984">
    <property type="entry name" value="Cyclin_C"/>
    <property type="match status" value="1"/>
</dbReference>
<evidence type="ECO:0000256" key="6">
    <source>
        <dbReference type="SAM" id="MobiDB-lite"/>
    </source>
</evidence>
<accession>A0A175YDF2</accession>
<evidence type="ECO:0000256" key="3">
    <source>
        <dbReference type="ARBA" id="ARBA00023127"/>
    </source>
</evidence>
<dbReference type="InterPro" id="IPR048258">
    <property type="entry name" value="Cyclins_cyclin-box"/>
</dbReference>
<evidence type="ECO:0000313" key="8">
    <source>
        <dbReference type="Proteomes" id="UP000077755"/>
    </source>
</evidence>
<dbReference type="SMART" id="SM01332">
    <property type="entry name" value="Cyclin_C"/>
    <property type="match status" value="1"/>
</dbReference>
<name>A0A175YDF2_DAUCS</name>
<organism evidence="7 8">
    <name type="scientific">Daucus carota subsp. sativus</name>
    <name type="common">Carrot</name>
    <dbReference type="NCBI Taxonomy" id="79200"/>
    <lineage>
        <taxon>Eukaryota</taxon>
        <taxon>Viridiplantae</taxon>
        <taxon>Streptophyta</taxon>
        <taxon>Embryophyta</taxon>
        <taxon>Tracheophyta</taxon>
        <taxon>Spermatophyta</taxon>
        <taxon>Magnoliopsida</taxon>
        <taxon>eudicotyledons</taxon>
        <taxon>Gunneridae</taxon>
        <taxon>Pentapetalae</taxon>
        <taxon>asterids</taxon>
        <taxon>campanulids</taxon>
        <taxon>Apiales</taxon>
        <taxon>Apiaceae</taxon>
        <taxon>Apioideae</taxon>
        <taxon>Scandiceae</taxon>
        <taxon>Daucinae</taxon>
        <taxon>Daucus</taxon>
        <taxon>Daucus sect. Daucus</taxon>
    </lineage>
</organism>
<dbReference type="OrthoDB" id="5590282at2759"/>
<reference evidence="7" key="2">
    <citation type="submission" date="2022-03" db="EMBL/GenBank/DDBJ databases">
        <title>Draft title - Genomic analysis of global carrot germplasm unveils the trajectory of domestication and the origin of high carotenoid orange carrot.</title>
        <authorList>
            <person name="Iorizzo M."/>
            <person name="Ellison S."/>
            <person name="Senalik D."/>
            <person name="Macko-Podgorni A."/>
            <person name="Grzebelus D."/>
            <person name="Bostan H."/>
            <person name="Rolling W."/>
            <person name="Curaba J."/>
            <person name="Simon P."/>
        </authorList>
    </citation>
    <scope>NUCLEOTIDE SEQUENCE</scope>
    <source>
        <tissue evidence="7">Leaf</tissue>
    </source>
</reference>
<dbReference type="Gene3D" id="1.10.472.10">
    <property type="entry name" value="Cyclin-like"/>
    <property type="match status" value="2"/>
</dbReference>
<dbReference type="InterPro" id="IPR004367">
    <property type="entry name" value="Cyclin_C-dom"/>
</dbReference>
<dbReference type="InterPro" id="IPR006671">
    <property type="entry name" value="Cyclin_N"/>
</dbReference>